<dbReference type="CDD" id="cd07012">
    <property type="entry name" value="PBP2_Bug_TTT"/>
    <property type="match status" value="1"/>
</dbReference>
<organism evidence="3 4">
    <name type="scientific">Advenella faeciporci</name>
    <dbReference type="NCBI Taxonomy" id="797535"/>
    <lineage>
        <taxon>Bacteria</taxon>
        <taxon>Pseudomonadati</taxon>
        <taxon>Pseudomonadota</taxon>
        <taxon>Betaproteobacteria</taxon>
        <taxon>Burkholderiales</taxon>
        <taxon>Alcaligenaceae</taxon>
    </lineage>
</organism>
<dbReference type="InterPro" id="IPR042100">
    <property type="entry name" value="Bug_dom1"/>
</dbReference>
<evidence type="ECO:0000313" key="3">
    <source>
        <dbReference type="EMBL" id="GGW83377.1"/>
    </source>
</evidence>
<dbReference type="PANTHER" id="PTHR42928">
    <property type="entry name" value="TRICARBOXYLATE-BINDING PROTEIN"/>
    <property type="match status" value="1"/>
</dbReference>
<proteinExistence type="inferred from homology"/>
<protein>
    <submittedName>
        <fullName evidence="3">Lipoprotein</fullName>
    </submittedName>
</protein>
<reference evidence="3" key="2">
    <citation type="submission" date="2020-09" db="EMBL/GenBank/DDBJ databases">
        <authorList>
            <person name="Sun Q."/>
            <person name="Kim S."/>
        </authorList>
    </citation>
    <scope>NUCLEOTIDE SEQUENCE</scope>
    <source>
        <strain evidence="3">KCTC 23732</strain>
    </source>
</reference>
<dbReference type="AlphaFoldDB" id="A0A918MYZ0"/>
<comment type="caution">
    <text evidence="3">The sequence shown here is derived from an EMBL/GenBank/DDBJ whole genome shotgun (WGS) entry which is preliminary data.</text>
</comment>
<dbReference type="Proteomes" id="UP000608345">
    <property type="component" value="Unassembled WGS sequence"/>
</dbReference>
<dbReference type="Gene3D" id="3.40.190.150">
    <property type="entry name" value="Bordetella uptake gene, domain 1"/>
    <property type="match status" value="1"/>
</dbReference>
<gene>
    <name evidence="3" type="ORF">GCM10011450_11680</name>
</gene>
<dbReference type="EMBL" id="BMYS01000006">
    <property type="protein sequence ID" value="GGW83377.1"/>
    <property type="molecule type" value="Genomic_DNA"/>
</dbReference>
<dbReference type="Gene3D" id="3.40.190.10">
    <property type="entry name" value="Periplasmic binding protein-like II"/>
    <property type="match status" value="1"/>
</dbReference>
<dbReference type="PANTHER" id="PTHR42928:SF5">
    <property type="entry name" value="BLR1237 PROTEIN"/>
    <property type="match status" value="1"/>
</dbReference>
<dbReference type="RefSeq" id="WP_189384521.1">
    <property type="nucleotide sequence ID" value="NZ_BAABFY010000054.1"/>
</dbReference>
<keyword evidence="3" id="KW-0449">Lipoprotein</keyword>
<keyword evidence="2" id="KW-0732">Signal</keyword>
<feature type="signal peptide" evidence="2">
    <location>
        <begin position="1"/>
        <end position="25"/>
    </location>
</feature>
<sequence length="322" mass="35239">MKFTKKMAVLAFGITLFSHSASVFARNDSITVVVPYSSGSVLDTAMRVVAEEYNKLFNELIIIENKPGAGGAIAAQHVARAQPNGKTILMGSSGMLSINPYTFDKLPYSADKDFKAITGFVAAPMLMAINKEVPATNVKEFVEWINSHPDQANYGSFSTGNPSHFAGFILNKATGIQLVNIPYTGGSRYVQDLVGGRLTSLFAQRLNLEAFYKEGLLKIIATSGENRDSALPDVATFKEQGLPDLTFMMWTALLVPANTDDMVIKQLSQRFNEAMSQPAITQRLKDIDFQSIASSPEKTNEFILSESKRWGAIVKETGFKVN</sequence>
<dbReference type="Pfam" id="PF03401">
    <property type="entry name" value="TctC"/>
    <property type="match status" value="1"/>
</dbReference>
<name>A0A918MYZ0_9BURK</name>
<evidence type="ECO:0000256" key="1">
    <source>
        <dbReference type="ARBA" id="ARBA00006987"/>
    </source>
</evidence>
<dbReference type="InterPro" id="IPR005064">
    <property type="entry name" value="BUG"/>
</dbReference>
<feature type="chain" id="PRO_5037655724" evidence="2">
    <location>
        <begin position="26"/>
        <end position="322"/>
    </location>
</feature>
<dbReference type="PIRSF" id="PIRSF017082">
    <property type="entry name" value="YflP"/>
    <property type="match status" value="1"/>
</dbReference>
<keyword evidence="4" id="KW-1185">Reference proteome</keyword>
<evidence type="ECO:0000313" key="4">
    <source>
        <dbReference type="Proteomes" id="UP000608345"/>
    </source>
</evidence>
<comment type="similarity">
    <text evidence="1">Belongs to the UPF0065 (bug) family.</text>
</comment>
<accession>A0A918MYZ0</accession>
<evidence type="ECO:0000256" key="2">
    <source>
        <dbReference type="SAM" id="SignalP"/>
    </source>
</evidence>
<reference evidence="3" key="1">
    <citation type="journal article" date="2014" name="Int. J. Syst. Evol. Microbiol.">
        <title>Complete genome sequence of Corynebacterium casei LMG S-19264T (=DSM 44701T), isolated from a smear-ripened cheese.</title>
        <authorList>
            <consortium name="US DOE Joint Genome Institute (JGI-PGF)"/>
            <person name="Walter F."/>
            <person name="Albersmeier A."/>
            <person name="Kalinowski J."/>
            <person name="Ruckert C."/>
        </authorList>
    </citation>
    <scope>NUCLEOTIDE SEQUENCE</scope>
    <source>
        <strain evidence="3">KCTC 23732</strain>
    </source>
</reference>